<gene>
    <name evidence="7" type="ORF">LTR84_004996</name>
</gene>
<keyword evidence="2" id="KW-0813">Transport</keyword>
<dbReference type="EMBL" id="JAVRRD010000002">
    <property type="protein sequence ID" value="KAK5062920.1"/>
    <property type="molecule type" value="Genomic_DNA"/>
</dbReference>
<dbReference type="Pfam" id="PF13520">
    <property type="entry name" value="AA_permease_2"/>
    <property type="match status" value="1"/>
</dbReference>
<dbReference type="AlphaFoldDB" id="A0AAV9NNY1"/>
<evidence type="ECO:0008006" key="9">
    <source>
        <dbReference type="Google" id="ProtNLM"/>
    </source>
</evidence>
<feature type="transmembrane region" description="Helical" evidence="6">
    <location>
        <begin position="372"/>
        <end position="393"/>
    </location>
</feature>
<dbReference type="PANTHER" id="PTHR45649">
    <property type="entry name" value="AMINO-ACID PERMEASE BAT1"/>
    <property type="match status" value="1"/>
</dbReference>
<evidence type="ECO:0000256" key="4">
    <source>
        <dbReference type="ARBA" id="ARBA00022989"/>
    </source>
</evidence>
<dbReference type="Gene3D" id="1.20.1740.10">
    <property type="entry name" value="Amino acid/polyamine transporter I"/>
    <property type="match status" value="1"/>
</dbReference>
<evidence type="ECO:0000313" key="7">
    <source>
        <dbReference type="EMBL" id="KAK5062920.1"/>
    </source>
</evidence>
<comment type="caution">
    <text evidence="7">The sequence shown here is derived from an EMBL/GenBank/DDBJ whole genome shotgun (WGS) entry which is preliminary data.</text>
</comment>
<feature type="transmembrane region" description="Helical" evidence="6">
    <location>
        <begin position="161"/>
        <end position="179"/>
    </location>
</feature>
<feature type="transmembrane region" description="Helical" evidence="6">
    <location>
        <begin position="341"/>
        <end position="366"/>
    </location>
</feature>
<evidence type="ECO:0000256" key="3">
    <source>
        <dbReference type="ARBA" id="ARBA00022692"/>
    </source>
</evidence>
<dbReference type="PIRSF" id="PIRSF006060">
    <property type="entry name" value="AA_transporter"/>
    <property type="match status" value="1"/>
</dbReference>
<feature type="transmembrane region" description="Helical" evidence="6">
    <location>
        <begin position="205"/>
        <end position="228"/>
    </location>
</feature>
<dbReference type="RefSeq" id="XP_064711192.1">
    <property type="nucleotide sequence ID" value="XM_064848568.1"/>
</dbReference>
<dbReference type="Proteomes" id="UP001358417">
    <property type="component" value="Unassembled WGS sequence"/>
</dbReference>
<feature type="transmembrane region" description="Helical" evidence="6">
    <location>
        <begin position="444"/>
        <end position="463"/>
    </location>
</feature>
<feature type="transmembrane region" description="Helical" evidence="6">
    <location>
        <begin position="240"/>
        <end position="262"/>
    </location>
</feature>
<name>A0AAV9NNY1_9EURO</name>
<dbReference type="GeneID" id="89973174"/>
<keyword evidence="5 6" id="KW-0472">Membrane</keyword>
<keyword evidence="8" id="KW-1185">Reference proteome</keyword>
<evidence type="ECO:0000256" key="1">
    <source>
        <dbReference type="ARBA" id="ARBA00004141"/>
    </source>
</evidence>
<sequence>MDKTDKSPSTMDVNLEATLTEASRSEGQVFERIELKQDRFSTLSLIGVHFSITAAPIAVLLYSSLVTGVGGQVFWTGSLAPPRWARLLSYVVGMLTTLAWTLGAAGAAVYSANFYVAFGMVIISSYTPELYQIYVLSAATIILATTFNTLGVRLLPSINKVMVVFLNCAAFYVFVVLLAKTSPKNSAKDAFLNVTNETGWSSDGYVFLLGFLPGLLTMSVPDAASHLAEEVPNPERTIPLVMFGTTCLNGIGGLIMVFAIIFCTTHPENMSDPLGHQAALQVAADAWDNRGWIITVTCIMVVVNSNATSALLTGASRLLWAFARTGGLPAGRIFGRTHQSLQVPVVAVVACSTLAASLSLLVFGPYTVLNGIFGSSIVCLNVTYWIPIFFMMIKGRKTLPTKRTFNMGHAGPFINALALAWLTLTEVTLCLPSYYPVTASGMNWSPVVFIGLLLATFTNWFVVKSRYEIPKPIYIEQLHGN</sequence>
<evidence type="ECO:0000313" key="8">
    <source>
        <dbReference type="Proteomes" id="UP001358417"/>
    </source>
</evidence>
<protein>
    <recommendedName>
        <fullName evidence="9">Amino acid permease/ SLC12A domain-containing protein</fullName>
    </recommendedName>
</protein>
<feature type="transmembrane region" description="Helical" evidence="6">
    <location>
        <begin position="42"/>
        <end position="64"/>
    </location>
</feature>
<dbReference type="PANTHER" id="PTHR45649:SF14">
    <property type="entry name" value="GABA PERMEASE"/>
    <property type="match status" value="1"/>
</dbReference>
<feature type="transmembrane region" description="Helical" evidence="6">
    <location>
        <begin position="133"/>
        <end position="154"/>
    </location>
</feature>
<accession>A0AAV9NNY1</accession>
<feature type="transmembrane region" description="Helical" evidence="6">
    <location>
        <begin position="405"/>
        <end position="424"/>
    </location>
</feature>
<dbReference type="GO" id="GO:0022857">
    <property type="term" value="F:transmembrane transporter activity"/>
    <property type="evidence" value="ECO:0007669"/>
    <property type="project" value="InterPro"/>
</dbReference>
<proteinExistence type="predicted"/>
<organism evidence="7 8">
    <name type="scientific">Exophiala bonariae</name>
    <dbReference type="NCBI Taxonomy" id="1690606"/>
    <lineage>
        <taxon>Eukaryota</taxon>
        <taxon>Fungi</taxon>
        <taxon>Dikarya</taxon>
        <taxon>Ascomycota</taxon>
        <taxon>Pezizomycotina</taxon>
        <taxon>Eurotiomycetes</taxon>
        <taxon>Chaetothyriomycetidae</taxon>
        <taxon>Chaetothyriales</taxon>
        <taxon>Herpotrichiellaceae</taxon>
        <taxon>Exophiala</taxon>
    </lineage>
</organism>
<reference evidence="7 8" key="1">
    <citation type="submission" date="2023-08" db="EMBL/GenBank/DDBJ databases">
        <title>Black Yeasts Isolated from many extreme environments.</title>
        <authorList>
            <person name="Coleine C."/>
            <person name="Stajich J.E."/>
            <person name="Selbmann L."/>
        </authorList>
    </citation>
    <scope>NUCLEOTIDE SEQUENCE [LARGE SCALE GENOMIC DNA]</scope>
    <source>
        <strain evidence="7 8">CCFEE 5792</strain>
    </source>
</reference>
<comment type="subcellular location">
    <subcellularLocation>
        <location evidence="1">Membrane</location>
        <topology evidence="1">Multi-pass membrane protein</topology>
    </subcellularLocation>
</comment>
<dbReference type="GO" id="GO:0016020">
    <property type="term" value="C:membrane"/>
    <property type="evidence" value="ECO:0007669"/>
    <property type="project" value="UniProtKB-SubCell"/>
</dbReference>
<dbReference type="InterPro" id="IPR002293">
    <property type="entry name" value="AA/rel_permease1"/>
</dbReference>
<feature type="transmembrane region" description="Helical" evidence="6">
    <location>
        <begin position="84"/>
        <end position="102"/>
    </location>
</feature>
<keyword evidence="4 6" id="KW-1133">Transmembrane helix</keyword>
<feature type="transmembrane region" description="Helical" evidence="6">
    <location>
        <begin position="292"/>
        <end position="320"/>
    </location>
</feature>
<evidence type="ECO:0000256" key="2">
    <source>
        <dbReference type="ARBA" id="ARBA00022448"/>
    </source>
</evidence>
<evidence type="ECO:0000256" key="5">
    <source>
        <dbReference type="ARBA" id="ARBA00023136"/>
    </source>
</evidence>
<keyword evidence="3 6" id="KW-0812">Transmembrane</keyword>
<evidence type="ECO:0000256" key="6">
    <source>
        <dbReference type="SAM" id="Phobius"/>
    </source>
</evidence>